<keyword evidence="8 10" id="KW-0472">Membrane</keyword>
<dbReference type="InterPro" id="IPR028055">
    <property type="entry name" value="YidC/Oxa/ALB_C"/>
</dbReference>
<dbReference type="NCBIfam" id="TIGR03592">
    <property type="entry name" value="yidC_oxa1_cterm"/>
    <property type="match status" value="2"/>
</dbReference>
<feature type="domain" description="Membrane insertase YidC/Oxa/ALB C-terminal" evidence="11">
    <location>
        <begin position="117"/>
        <end position="311"/>
    </location>
</feature>
<proteinExistence type="inferred from homology"/>
<dbReference type="OrthoDB" id="2148490at2759"/>
<feature type="transmembrane region" description="Helical" evidence="10">
    <location>
        <begin position="711"/>
        <end position="737"/>
    </location>
</feature>
<evidence type="ECO:0000256" key="8">
    <source>
        <dbReference type="ARBA" id="ARBA00023136"/>
    </source>
</evidence>
<keyword evidence="3 9" id="KW-0812">Transmembrane</keyword>
<organism evidence="12 13">
    <name type="scientific">Varroa destructor</name>
    <name type="common">Honeybee mite</name>
    <dbReference type="NCBI Taxonomy" id="109461"/>
    <lineage>
        <taxon>Eukaryota</taxon>
        <taxon>Metazoa</taxon>
        <taxon>Ecdysozoa</taxon>
        <taxon>Arthropoda</taxon>
        <taxon>Chelicerata</taxon>
        <taxon>Arachnida</taxon>
        <taxon>Acari</taxon>
        <taxon>Parasitiformes</taxon>
        <taxon>Mesostigmata</taxon>
        <taxon>Gamasina</taxon>
        <taxon>Dermanyssoidea</taxon>
        <taxon>Varroidae</taxon>
        <taxon>Varroa</taxon>
    </lineage>
</organism>
<dbReference type="Pfam" id="PF02096">
    <property type="entry name" value="60KD_IMP"/>
    <property type="match status" value="2"/>
</dbReference>
<protein>
    <recommendedName>
        <fullName evidence="11">Membrane insertase YidC/Oxa/ALB C-terminal domain-containing protein</fullName>
    </recommendedName>
</protein>
<keyword evidence="6 10" id="KW-1133">Transmembrane helix</keyword>
<evidence type="ECO:0000313" key="12">
    <source>
        <dbReference type="EnsemblMetazoa" id="XP_022657696"/>
    </source>
</evidence>
<keyword evidence="4" id="KW-0999">Mitochondrion inner membrane</keyword>
<feature type="transmembrane region" description="Helical" evidence="10">
    <location>
        <begin position="633"/>
        <end position="654"/>
    </location>
</feature>
<dbReference type="PANTHER" id="PTHR12428:SF66">
    <property type="entry name" value="MITOCHONDRIAL INNER MEMBRANE PROTEIN OXA1L"/>
    <property type="match status" value="1"/>
</dbReference>
<keyword evidence="13" id="KW-1185">Reference proteome</keyword>
<sequence length="853" mass="95919">MLRSAVCRIAVRQSFLATLRVPTVYGTSIFSRSLSSTQRRLEAVSPTANVNKTNSSILNTEATEAVDLSALAENLVTDLITADGRTPSLGDYGLGGWTPWGLIQTALNELHSLGVPWWLSITLGTVTLRLTLLPLIIKSQQYNVTLNNNTPKILELKLRLIETRQMGNELEFERAQNDFMKFCEEKKVNPLYGFAPMIIQIPIFVSCFLAIRGMTNLPLESMKTGGFYWVSDLTTTDPYCILPLFTSSALFCSTYLASKTQVQTQDIGIFRYGMYALPFIIFPISMQFASGVVWYWTTTNTFTFCQLVFLNISTVRKWFGIPKIIHHKLPKPGIPLEKMTAMRPSQRTRLREAVTSALKSDMPVNQPGRFDRPKMIVDDSPKRQASIFVVFEFFKKSAFFEVNLLDSQPTKMLLNVYRLTTQRSILPLLKTSNIYLKETLPLRSFSATPKKFEAEFFKDISFSSTTKLKNELTSADIPNIKSFCPDASNDEARCGFEELDANQFVNGVRPGNNLLAAVPITATTAQSLADAGLGGWTPPGLVQVTLDNLHSIGLPWWVAIVVSTFTIKLLLIPLVVKSRISSVRLQNNMPEMMKLQLKMSEARTNRDHVAAKKAAEELVAFYREKNCSPISPILPIVAQAPFFISFFLGIRQMATLPLESMKNGGVLWFTDLTIADPFYILPFLTSLSMLATLEVGAETGTKPEQMQQMKYFLRAIPVLIFPATMWFPSAVLCYWLTSNVFTLGQVAILNVPAVRQWFNIPERIPHVHVMPPIMTMNQRKPAEMMREFLRNSQISKELEERGLGDRIRQKQAAIKACASASNNKIEQTSKPCFNHLPKLGAIERKEADKRKNS</sequence>
<evidence type="ECO:0000259" key="11">
    <source>
        <dbReference type="Pfam" id="PF02096"/>
    </source>
</evidence>
<keyword evidence="5" id="KW-0809">Transit peptide</keyword>
<dbReference type="GO" id="GO:0005743">
    <property type="term" value="C:mitochondrial inner membrane"/>
    <property type="evidence" value="ECO:0007669"/>
    <property type="project" value="UniProtKB-SubCell"/>
</dbReference>
<feature type="transmembrane region" description="Helical" evidence="10">
    <location>
        <begin position="666"/>
        <end position="690"/>
    </location>
</feature>
<dbReference type="GO" id="GO:0032979">
    <property type="term" value="P:protein insertion into mitochondrial inner membrane from matrix"/>
    <property type="evidence" value="ECO:0007669"/>
    <property type="project" value="TreeGrafter"/>
</dbReference>
<evidence type="ECO:0000256" key="3">
    <source>
        <dbReference type="ARBA" id="ARBA00022692"/>
    </source>
</evidence>
<dbReference type="RefSeq" id="XP_022657696.1">
    <property type="nucleotide sequence ID" value="XM_022801961.1"/>
</dbReference>
<dbReference type="Proteomes" id="UP000594260">
    <property type="component" value="Unplaced"/>
</dbReference>
<feature type="transmembrane region" description="Helical" evidence="10">
    <location>
        <begin position="554"/>
        <end position="576"/>
    </location>
</feature>
<name>A0A7M7JV63_VARDE</name>
<comment type="subcellular location">
    <subcellularLocation>
        <location evidence="9">Membrane</location>
        <topology evidence="9">Multi-pass membrane protein</topology>
    </subcellularLocation>
    <subcellularLocation>
        <location evidence="1">Mitochondrion inner membrane</location>
        <topology evidence="1">Multi-pass membrane protein</topology>
    </subcellularLocation>
</comment>
<dbReference type="OMA" id="QSATWIV"/>
<dbReference type="CDD" id="cd20069">
    <property type="entry name" value="5TM_Oxa1-like"/>
    <property type="match status" value="2"/>
</dbReference>
<evidence type="ECO:0000256" key="9">
    <source>
        <dbReference type="RuleBase" id="RU003945"/>
    </source>
</evidence>
<evidence type="ECO:0000256" key="2">
    <source>
        <dbReference type="ARBA" id="ARBA00009877"/>
    </source>
</evidence>
<evidence type="ECO:0000256" key="7">
    <source>
        <dbReference type="ARBA" id="ARBA00023128"/>
    </source>
</evidence>
<feature type="transmembrane region" description="Helical" evidence="10">
    <location>
        <begin position="269"/>
        <end position="296"/>
    </location>
</feature>
<feature type="transmembrane region" description="Helical" evidence="10">
    <location>
        <begin position="239"/>
        <end position="257"/>
    </location>
</feature>
<evidence type="ECO:0000313" key="13">
    <source>
        <dbReference type="Proteomes" id="UP000594260"/>
    </source>
</evidence>
<accession>A0A7M7JV63</accession>
<feature type="transmembrane region" description="Helical" evidence="10">
    <location>
        <begin position="191"/>
        <end position="211"/>
    </location>
</feature>
<dbReference type="GO" id="GO:0032977">
    <property type="term" value="F:membrane insertase activity"/>
    <property type="evidence" value="ECO:0007669"/>
    <property type="project" value="InterPro"/>
</dbReference>
<evidence type="ECO:0000256" key="5">
    <source>
        <dbReference type="ARBA" id="ARBA00022946"/>
    </source>
</evidence>
<dbReference type="GeneID" id="111248890"/>
<evidence type="ECO:0000256" key="6">
    <source>
        <dbReference type="ARBA" id="ARBA00022989"/>
    </source>
</evidence>
<evidence type="ECO:0000256" key="10">
    <source>
        <dbReference type="SAM" id="Phobius"/>
    </source>
</evidence>
<dbReference type="KEGG" id="vde:111248890"/>
<dbReference type="InterPro" id="IPR001708">
    <property type="entry name" value="YidC/ALB3/OXA1/COX18"/>
</dbReference>
<dbReference type="EnsemblMetazoa" id="XM_022801961">
    <property type="protein sequence ID" value="XP_022657696"/>
    <property type="gene ID" value="LOC111248890"/>
</dbReference>
<dbReference type="PANTHER" id="PTHR12428">
    <property type="entry name" value="OXA1"/>
    <property type="match status" value="1"/>
</dbReference>
<dbReference type="AlphaFoldDB" id="A0A7M7JV63"/>
<reference evidence="12" key="1">
    <citation type="submission" date="2021-01" db="UniProtKB">
        <authorList>
            <consortium name="EnsemblMetazoa"/>
        </authorList>
    </citation>
    <scope>IDENTIFICATION</scope>
</reference>
<dbReference type="InParanoid" id="A0A7M7JV63"/>
<evidence type="ECO:0000256" key="1">
    <source>
        <dbReference type="ARBA" id="ARBA00004448"/>
    </source>
</evidence>
<feature type="domain" description="Membrane insertase YidC/Oxa/ALB C-terminal" evidence="11">
    <location>
        <begin position="556"/>
        <end position="750"/>
    </location>
</feature>
<comment type="similarity">
    <text evidence="2 9">Belongs to the OXA1/ALB3/YidC family.</text>
</comment>
<evidence type="ECO:0000256" key="4">
    <source>
        <dbReference type="ARBA" id="ARBA00022792"/>
    </source>
</evidence>
<keyword evidence="7" id="KW-0496">Mitochondrion</keyword>